<evidence type="ECO:0000256" key="10">
    <source>
        <dbReference type="SAM" id="Phobius"/>
    </source>
</evidence>
<keyword evidence="6 13" id="KW-0067">ATP-binding</keyword>
<evidence type="ECO:0000256" key="6">
    <source>
        <dbReference type="ARBA" id="ARBA00022840"/>
    </source>
</evidence>
<dbReference type="InterPro" id="IPR003439">
    <property type="entry name" value="ABC_transporter-like_ATP-bd"/>
</dbReference>
<dbReference type="GO" id="GO:0016887">
    <property type="term" value="F:ATP hydrolysis activity"/>
    <property type="evidence" value="ECO:0007669"/>
    <property type="project" value="InterPro"/>
</dbReference>
<evidence type="ECO:0000256" key="9">
    <source>
        <dbReference type="SAM" id="MobiDB-lite"/>
    </source>
</evidence>
<evidence type="ECO:0000256" key="7">
    <source>
        <dbReference type="ARBA" id="ARBA00022989"/>
    </source>
</evidence>
<dbReference type="GO" id="GO:0015421">
    <property type="term" value="F:ABC-type oligopeptide transporter activity"/>
    <property type="evidence" value="ECO:0007669"/>
    <property type="project" value="TreeGrafter"/>
</dbReference>
<evidence type="ECO:0000256" key="1">
    <source>
        <dbReference type="ARBA" id="ARBA00004651"/>
    </source>
</evidence>
<organism evidence="13 14">
    <name type="scientific">Rhodococcus triatomae</name>
    <dbReference type="NCBI Taxonomy" id="300028"/>
    <lineage>
        <taxon>Bacteria</taxon>
        <taxon>Bacillati</taxon>
        <taxon>Actinomycetota</taxon>
        <taxon>Actinomycetes</taxon>
        <taxon>Mycobacteriales</taxon>
        <taxon>Nocardiaceae</taxon>
        <taxon>Rhodococcus</taxon>
    </lineage>
</organism>
<evidence type="ECO:0000256" key="8">
    <source>
        <dbReference type="ARBA" id="ARBA00023136"/>
    </source>
</evidence>
<feature type="transmembrane region" description="Helical" evidence="10">
    <location>
        <begin position="187"/>
        <end position="210"/>
    </location>
</feature>
<dbReference type="Gene3D" id="1.20.1560.10">
    <property type="entry name" value="ABC transporter type 1, transmembrane domain"/>
    <property type="match status" value="1"/>
</dbReference>
<keyword evidence="4 10" id="KW-0812">Transmembrane</keyword>
<gene>
    <name evidence="13" type="ORF">SAMN05444695_105190</name>
</gene>
<evidence type="ECO:0000256" key="4">
    <source>
        <dbReference type="ARBA" id="ARBA00022692"/>
    </source>
</evidence>
<dbReference type="PROSITE" id="PS50893">
    <property type="entry name" value="ABC_TRANSPORTER_2"/>
    <property type="match status" value="1"/>
</dbReference>
<dbReference type="PANTHER" id="PTHR43394">
    <property type="entry name" value="ATP-DEPENDENT PERMEASE MDL1, MITOCHONDRIAL"/>
    <property type="match status" value="1"/>
</dbReference>
<dbReference type="Pfam" id="PF00005">
    <property type="entry name" value="ABC_tran"/>
    <property type="match status" value="1"/>
</dbReference>
<dbReference type="Proteomes" id="UP000183263">
    <property type="component" value="Unassembled WGS sequence"/>
</dbReference>
<feature type="domain" description="ABC transmembrane type-1" evidence="12">
    <location>
        <begin position="48"/>
        <end position="330"/>
    </location>
</feature>
<dbReference type="SUPFAM" id="SSF90123">
    <property type="entry name" value="ABC transporter transmembrane region"/>
    <property type="match status" value="1"/>
</dbReference>
<dbReference type="InterPro" id="IPR003593">
    <property type="entry name" value="AAA+_ATPase"/>
</dbReference>
<dbReference type="FunFam" id="1.20.1560.10:FF:000040">
    <property type="entry name" value="Multidrug ABC transporter ATP-binding protein"/>
    <property type="match status" value="1"/>
</dbReference>
<name>A0A1G8I7U8_9NOCA</name>
<keyword evidence="8 10" id="KW-0472">Membrane</keyword>
<dbReference type="FunFam" id="3.40.50.300:FF:000854">
    <property type="entry name" value="Multidrug ABC transporter ATP-binding protein"/>
    <property type="match status" value="1"/>
</dbReference>
<keyword evidence="2" id="KW-0813">Transport</keyword>
<keyword evidence="5" id="KW-0547">Nucleotide-binding</keyword>
<evidence type="ECO:0000259" key="12">
    <source>
        <dbReference type="PROSITE" id="PS50929"/>
    </source>
</evidence>
<evidence type="ECO:0000256" key="5">
    <source>
        <dbReference type="ARBA" id="ARBA00022741"/>
    </source>
</evidence>
<evidence type="ECO:0000313" key="13">
    <source>
        <dbReference type="EMBL" id="SDI15028.1"/>
    </source>
</evidence>
<dbReference type="CDD" id="cd18548">
    <property type="entry name" value="ABC_6TM_Tm287_like"/>
    <property type="match status" value="1"/>
</dbReference>
<evidence type="ECO:0000256" key="3">
    <source>
        <dbReference type="ARBA" id="ARBA00022475"/>
    </source>
</evidence>
<feature type="transmembrane region" description="Helical" evidence="10">
    <location>
        <begin position="310"/>
        <end position="328"/>
    </location>
</feature>
<keyword evidence="3" id="KW-1003">Cell membrane</keyword>
<evidence type="ECO:0000256" key="2">
    <source>
        <dbReference type="ARBA" id="ARBA00022448"/>
    </source>
</evidence>
<feature type="transmembrane region" description="Helical" evidence="10">
    <location>
        <begin position="81"/>
        <end position="108"/>
    </location>
</feature>
<feature type="transmembrane region" description="Helical" evidence="10">
    <location>
        <begin position="270"/>
        <end position="290"/>
    </location>
</feature>
<dbReference type="SMART" id="SM00382">
    <property type="entry name" value="AAA"/>
    <property type="match status" value="1"/>
</dbReference>
<dbReference type="PROSITE" id="PS00211">
    <property type="entry name" value="ABC_TRANSPORTER_1"/>
    <property type="match status" value="1"/>
</dbReference>
<dbReference type="Gene3D" id="3.40.50.300">
    <property type="entry name" value="P-loop containing nucleotide triphosphate hydrolases"/>
    <property type="match status" value="1"/>
</dbReference>
<dbReference type="AlphaFoldDB" id="A0A1G8I7U8"/>
<reference evidence="13 14" key="1">
    <citation type="submission" date="2016-10" db="EMBL/GenBank/DDBJ databases">
        <authorList>
            <person name="de Groot N.N."/>
        </authorList>
    </citation>
    <scope>NUCLEOTIDE SEQUENCE [LARGE SCALE GENOMIC DNA]</scope>
    <source>
        <strain evidence="13 14">DSM 44892</strain>
    </source>
</reference>
<evidence type="ECO:0000313" key="14">
    <source>
        <dbReference type="Proteomes" id="UP000183263"/>
    </source>
</evidence>
<dbReference type="Pfam" id="PF00664">
    <property type="entry name" value="ABC_membrane"/>
    <property type="match status" value="1"/>
</dbReference>
<feature type="domain" description="ABC transporter" evidence="11">
    <location>
        <begin position="364"/>
        <end position="599"/>
    </location>
</feature>
<evidence type="ECO:0000259" key="11">
    <source>
        <dbReference type="PROSITE" id="PS50893"/>
    </source>
</evidence>
<protein>
    <submittedName>
        <fullName evidence="13">ATP-binding cassette, subfamily B</fullName>
    </submittedName>
</protein>
<accession>A0A1G8I7U8</accession>
<sequence>MRATASVAVGNFENHEQRSRGEGQLSGRVPMLIRLMAEFLRPYRRELAVVVVLQFVATAAALYLPALNAQLIDDGVTRGDIGYIVSTGGVMLAVSVLQIVCSVGSVYFGARAAMGFGRDVRQAVMHRVGTFSAREVGRFGAPSLITRNTNDVQQVQMLVVMSATILVMAPIMCIGGIVMAVREDGGLALVLTATVPVLALTMTLIIARMVPAFRQMQERIDGVNRVLREQITGIRVVRAFVRERSEMQRFAVANDELTDTALRVGRLTALMFPAVMVIANVTSVAVIWFGGHRIEDGHMQVGSLTAMLSYIMQILMSVMMASFIAMMAPRAAVCAERICEVLGTESSVVPPADPVTVMEQPGLVELRGAQFRFPGAEEPVLRDITFRAEPGKTTAIIGGTGSGKTTLLNLIPRLVDATEGQVLVSGTDVRALDADLLRSHIGLVPQRPYLFSGTVATNLRYGNPDATDEELWSALEIAQAADFVRVMPEGLDTPVSQGGTTVSGGQRQRLAIARALVRRPSIYLFDDAFSALDLTTDARLRAALAPVTGDSCVIVVAQRVSTIIDADQIVVLEDGEIVGVGTHEELLVTCPCYAEIVESQRSVEEAR</sequence>
<dbReference type="PANTHER" id="PTHR43394:SF1">
    <property type="entry name" value="ATP-BINDING CASSETTE SUB-FAMILY B MEMBER 10, MITOCHONDRIAL"/>
    <property type="match status" value="1"/>
</dbReference>
<dbReference type="GO" id="GO:0005886">
    <property type="term" value="C:plasma membrane"/>
    <property type="evidence" value="ECO:0007669"/>
    <property type="project" value="UniProtKB-SubCell"/>
</dbReference>
<dbReference type="GO" id="GO:0005524">
    <property type="term" value="F:ATP binding"/>
    <property type="evidence" value="ECO:0007669"/>
    <property type="project" value="UniProtKB-KW"/>
</dbReference>
<keyword evidence="14" id="KW-1185">Reference proteome</keyword>
<dbReference type="PROSITE" id="PS50929">
    <property type="entry name" value="ABC_TM1F"/>
    <property type="match status" value="1"/>
</dbReference>
<dbReference type="InterPro" id="IPR039421">
    <property type="entry name" value="Type_1_exporter"/>
</dbReference>
<feature type="transmembrane region" description="Helical" evidence="10">
    <location>
        <begin position="157"/>
        <end position="181"/>
    </location>
</feature>
<feature type="transmembrane region" description="Helical" evidence="10">
    <location>
        <begin position="47"/>
        <end position="66"/>
    </location>
</feature>
<proteinExistence type="predicted"/>
<keyword evidence="7 10" id="KW-1133">Transmembrane helix</keyword>
<feature type="region of interest" description="Disordered" evidence="9">
    <location>
        <begin position="1"/>
        <end position="23"/>
    </location>
</feature>
<dbReference type="EMBL" id="FNDN01000005">
    <property type="protein sequence ID" value="SDI15028.1"/>
    <property type="molecule type" value="Genomic_DNA"/>
</dbReference>
<comment type="subcellular location">
    <subcellularLocation>
        <location evidence="1">Cell membrane</location>
        <topology evidence="1">Multi-pass membrane protein</topology>
    </subcellularLocation>
</comment>
<dbReference type="InterPro" id="IPR017871">
    <property type="entry name" value="ABC_transporter-like_CS"/>
</dbReference>
<dbReference type="SUPFAM" id="SSF52540">
    <property type="entry name" value="P-loop containing nucleoside triphosphate hydrolases"/>
    <property type="match status" value="1"/>
</dbReference>
<dbReference type="InterPro" id="IPR036640">
    <property type="entry name" value="ABC1_TM_sf"/>
</dbReference>
<dbReference type="InterPro" id="IPR027417">
    <property type="entry name" value="P-loop_NTPase"/>
</dbReference>
<dbReference type="InterPro" id="IPR011527">
    <property type="entry name" value="ABC1_TM_dom"/>
</dbReference>